<dbReference type="CDD" id="cd06530">
    <property type="entry name" value="S26_SPase_I"/>
    <property type="match status" value="1"/>
</dbReference>
<dbReference type="PATRIC" id="fig|1227493.4.peg.1281"/>
<organism evidence="3 4">
    <name type="scientific">Natrialba hulunbeirensis JCM 10989</name>
    <dbReference type="NCBI Taxonomy" id="1227493"/>
    <lineage>
        <taxon>Archaea</taxon>
        <taxon>Methanobacteriati</taxon>
        <taxon>Methanobacteriota</taxon>
        <taxon>Stenosarchaea group</taxon>
        <taxon>Halobacteria</taxon>
        <taxon>Halobacteriales</taxon>
        <taxon>Natrialbaceae</taxon>
        <taxon>Natrialba</taxon>
    </lineage>
</organism>
<dbReference type="EMBL" id="AOIM01000015">
    <property type="protein sequence ID" value="ELY92962.1"/>
    <property type="molecule type" value="Genomic_DNA"/>
</dbReference>
<protein>
    <submittedName>
        <fullName evidence="3">Peptidase S26B, signal peptidase</fullName>
    </submittedName>
</protein>
<dbReference type="AlphaFoldDB" id="M0A4Y3"/>
<feature type="compositionally biased region" description="Basic residues" evidence="1">
    <location>
        <begin position="372"/>
        <end position="384"/>
    </location>
</feature>
<evidence type="ECO:0000313" key="4">
    <source>
        <dbReference type="Proteomes" id="UP000011519"/>
    </source>
</evidence>
<feature type="transmembrane region" description="Helical" evidence="2">
    <location>
        <begin position="210"/>
        <end position="228"/>
    </location>
</feature>
<dbReference type="GO" id="GO:0004252">
    <property type="term" value="F:serine-type endopeptidase activity"/>
    <property type="evidence" value="ECO:0007669"/>
    <property type="project" value="InterPro"/>
</dbReference>
<sequence length="396" mass="41713">MSKGAVELAVQGIIAVALIALVAGQLLGQPVLLGFVETGSMEPTIDTGDGFVAVPAALTGSPEPGDVVVFEAQEIEGGELTTHRIVGEADHGYTTQGDANPFTDQDNGEPPVQDGQIVASVWELGGEPVTIPSLGTAIMAAGSALDRAQTWLATTLGVRSLLGSSGLALLILALSVTLYAVETVRERSQQTFESRVTGSDSSTGLTQRQLCAGFAVLVVVGAAAAMVVPGGTHTYDVVSADFDSEQPLVVERGTSDELAYQIPNAGYVPVVSYVESGSEHATLDASRETVAPQSTSEVAVTITAPEETGYYPAYVTEYRYLHLLPAPVLDVLYDVHPWVPLGAILAVLGGGIYGLGRLLLGSETPQQGSNRGRLRRSRRSQRSRRSRIHAFVRRLY</sequence>
<gene>
    <name evidence="3" type="ORF">C483_06510</name>
</gene>
<feature type="transmembrane region" description="Helical" evidence="2">
    <location>
        <begin position="338"/>
        <end position="360"/>
    </location>
</feature>
<dbReference type="Proteomes" id="UP000011519">
    <property type="component" value="Unassembled WGS sequence"/>
</dbReference>
<reference evidence="3 4" key="1">
    <citation type="journal article" date="2014" name="PLoS Genet.">
        <title>Phylogenetically driven sequencing of extremely halophilic archaea reveals strategies for static and dynamic osmo-response.</title>
        <authorList>
            <person name="Becker E.A."/>
            <person name="Seitzer P.M."/>
            <person name="Tritt A."/>
            <person name="Larsen D."/>
            <person name="Krusor M."/>
            <person name="Yao A.I."/>
            <person name="Wu D."/>
            <person name="Madern D."/>
            <person name="Eisen J.A."/>
            <person name="Darling A.E."/>
            <person name="Facciotti M.T."/>
        </authorList>
    </citation>
    <scope>NUCLEOTIDE SEQUENCE [LARGE SCALE GENOMIC DNA]</scope>
    <source>
        <strain evidence="3 4">JCM 10989</strain>
    </source>
</reference>
<keyword evidence="2" id="KW-0812">Transmembrane</keyword>
<dbReference type="InterPro" id="IPR019533">
    <property type="entry name" value="Peptidase_S26"/>
</dbReference>
<dbReference type="InterPro" id="IPR036286">
    <property type="entry name" value="LexA/Signal_pep-like_sf"/>
</dbReference>
<keyword evidence="2" id="KW-0472">Membrane</keyword>
<accession>M0A4Y3</accession>
<name>M0A4Y3_9EURY</name>
<keyword evidence="4" id="KW-1185">Reference proteome</keyword>
<evidence type="ECO:0000256" key="2">
    <source>
        <dbReference type="SAM" id="Phobius"/>
    </source>
</evidence>
<comment type="caution">
    <text evidence="3">The sequence shown here is derived from an EMBL/GenBank/DDBJ whole genome shotgun (WGS) entry which is preliminary data.</text>
</comment>
<dbReference type="SUPFAM" id="SSF51306">
    <property type="entry name" value="LexA/Signal peptidase"/>
    <property type="match status" value="1"/>
</dbReference>
<proteinExistence type="predicted"/>
<dbReference type="STRING" id="1227493.C483_06510"/>
<feature type="transmembrane region" description="Helical" evidence="2">
    <location>
        <begin position="161"/>
        <end position="181"/>
    </location>
</feature>
<dbReference type="GO" id="GO:0006465">
    <property type="term" value="P:signal peptide processing"/>
    <property type="evidence" value="ECO:0007669"/>
    <property type="project" value="InterPro"/>
</dbReference>
<dbReference type="RefSeq" id="WP_006652535.1">
    <property type="nucleotide sequence ID" value="NZ_AOIM01000015.1"/>
</dbReference>
<dbReference type="OrthoDB" id="50404at2157"/>
<feature type="compositionally biased region" description="Polar residues" evidence="1">
    <location>
        <begin position="93"/>
        <end position="105"/>
    </location>
</feature>
<evidence type="ECO:0000313" key="3">
    <source>
        <dbReference type="EMBL" id="ELY92962.1"/>
    </source>
</evidence>
<evidence type="ECO:0000256" key="1">
    <source>
        <dbReference type="SAM" id="MobiDB-lite"/>
    </source>
</evidence>
<feature type="region of interest" description="Disordered" evidence="1">
    <location>
        <begin position="91"/>
        <end position="113"/>
    </location>
</feature>
<feature type="region of interest" description="Disordered" evidence="1">
    <location>
        <begin position="364"/>
        <end position="384"/>
    </location>
</feature>
<keyword evidence="2" id="KW-1133">Transmembrane helix</keyword>